<keyword evidence="3" id="KW-1185">Reference proteome</keyword>
<name>A0A7Y4M049_9BRAD</name>
<feature type="transmembrane region" description="Helical" evidence="1">
    <location>
        <begin position="124"/>
        <end position="153"/>
    </location>
</feature>
<gene>
    <name evidence="2" type="ORF">HCN50_01930</name>
</gene>
<comment type="caution">
    <text evidence="2">The sequence shown here is derived from an EMBL/GenBank/DDBJ whole genome shotgun (WGS) entry which is preliminary data.</text>
</comment>
<evidence type="ECO:0000256" key="1">
    <source>
        <dbReference type="SAM" id="Phobius"/>
    </source>
</evidence>
<feature type="transmembrane region" description="Helical" evidence="1">
    <location>
        <begin position="165"/>
        <end position="184"/>
    </location>
</feature>
<organism evidence="2 3">
    <name type="scientific">Bradyrhizobium archetypum</name>
    <dbReference type="NCBI Taxonomy" id="2721160"/>
    <lineage>
        <taxon>Bacteria</taxon>
        <taxon>Pseudomonadati</taxon>
        <taxon>Pseudomonadota</taxon>
        <taxon>Alphaproteobacteria</taxon>
        <taxon>Hyphomicrobiales</taxon>
        <taxon>Nitrobacteraceae</taxon>
        <taxon>Bradyrhizobium</taxon>
    </lineage>
</organism>
<protein>
    <submittedName>
        <fullName evidence="2">Uncharacterized protein</fullName>
    </submittedName>
</protein>
<reference evidence="2 3" key="1">
    <citation type="submission" date="2020-03" db="EMBL/GenBank/DDBJ databases">
        <title>Bradyrhizobium diversity isolated from nodules of Muelleranthus trifoliolatus.</title>
        <authorList>
            <person name="Klepa M."/>
            <person name="Helene L."/>
            <person name="Hungria M."/>
        </authorList>
    </citation>
    <scope>NUCLEOTIDE SEQUENCE [LARGE SCALE GENOMIC DNA]</scope>
    <source>
        <strain evidence="2 3">WSM 1744</strain>
    </source>
</reference>
<dbReference type="Proteomes" id="UP000528734">
    <property type="component" value="Unassembled WGS sequence"/>
</dbReference>
<keyword evidence="1" id="KW-0472">Membrane</keyword>
<accession>A0A7Y4M049</accession>
<sequence length="210" mass="22786">MSTSRTEQATTAGEGSSSTRYTYKGSLIGSAHELELTDHGLSWEAPGKYGIWSYADIAGVRLSYRPVSMQSRRFRADIEHNSGQRLAIFSTSWQTVALMVPQDREYRAFIEQLHRRLKAAGGPVALVGGIGPIAYAGGCLLLALVAIAVAALLARAVATGEFAGALFLLGFAALAGWQMGGFIWRNKPQLYTFDELPQTLLPPPPRNQMK</sequence>
<proteinExistence type="predicted"/>
<evidence type="ECO:0000313" key="3">
    <source>
        <dbReference type="Proteomes" id="UP000528734"/>
    </source>
</evidence>
<dbReference type="AlphaFoldDB" id="A0A7Y4M049"/>
<evidence type="ECO:0000313" key="2">
    <source>
        <dbReference type="EMBL" id="NOJ45014.1"/>
    </source>
</evidence>
<dbReference type="RefSeq" id="WP_171707910.1">
    <property type="nucleotide sequence ID" value="NZ_JAAVLW010000001.1"/>
</dbReference>
<dbReference type="EMBL" id="JAAVLW010000001">
    <property type="protein sequence ID" value="NOJ45014.1"/>
    <property type="molecule type" value="Genomic_DNA"/>
</dbReference>
<keyword evidence="1" id="KW-0812">Transmembrane</keyword>
<keyword evidence="1" id="KW-1133">Transmembrane helix</keyword>